<proteinExistence type="predicted"/>
<dbReference type="WBParaSite" id="HPLM_0002110601-mRNA-1">
    <property type="protein sequence ID" value="HPLM_0002110601-mRNA-1"/>
    <property type="gene ID" value="HPLM_0002110601"/>
</dbReference>
<reference evidence="3" key="1">
    <citation type="submission" date="2017-02" db="UniProtKB">
        <authorList>
            <consortium name="WormBaseParasite"/>
        </authorList>
    </citation>
    <scope>IDENTIFICATION</scope>
</reference>
<sequence>MMVALVPSACKRSIPLPFKYNQRIRGRNRENKINYLFDSVERLRASLTPVCIALDRHCSLAPSCSSRSQGSPMICRTRYY</sequence>
<evidence type="ECO:0000313" key="3">
    <source>
        <dbReference type="WBParaSite" id="HPLM_0002110601-mRNA-1"/>
    </source>
</evidence>
<keyword evidence="2" id="KW-1185">Reference proteome</keyword>
<dbReference type="Proteomes" id="UP000268014">
    <property type="component" value="Unassembled WGS sequence"/>
</dbReference>
<evidence type="ECO:0000313" key="1">
    <source>
        <dbReference type="EMBL" id="VDO87867.1"/>
    </source>
</evidence>
<dbReference type="EMBL" id="UZAF01022950">
    <property type="protein sequence ID" value="VDO87867.1"/>
    <property type="molecule type" value="Genomic_DNA"/>
</dbReference>
<dbReference type="AlphaFoldDB" id="A0A0N4X9R1"/>
<reference evidence="1 2" key="2">
    <citation type="submission" date="2018-11" db="EMBL/GenBank/DDBJ databases">
        <authorList>
            <consortium name="Pathogen Informatics"/>
        </authorList>
    </citation>
    <scope>NUCLEOTIDE SEQUENCE [LARGE SCALE GENOMIC DNA]</scope>
    <source>
        <strain evidence="1 2">MHpl1</strain>
    </source>
</reference>
<evidence type="ECO:0000313" key="2">
    <source>
        <dbReference type="Proteomes" id="UP000268014"/>
    </source>
</evidence>
<accession>A0A0N4X9R1</accession>
<name>A0A0N4X9R1_HAEPC</name>
<protein>
    <submittedName>
        <fullName evidence="3">BHLH domain-containing protein</fullName>
    </submittedName>
</protein>
<gene>
    <name evidence="1" type="ORF">HPLM_LOCUS21095</name>
</gene>
<organism evidence="3">
    <name type="scientific">Haemonchus placei</name>
    <name type="common">Barber's pole worm</name>
    <dbReference type="NCBI Taxonomy" id="6290"/>
    <lineage>
        <taxon>Eukaryota</taxon>
        <taxon>Metazoa</taxon>
        <taxon>Ecdysozoa</taxon>
        <taxon>Nematoda</taxon>
        <taxon>Chromadorea</taxon>
        <taxon>Rhabditida</taxon>
        <taxon>Rhabditina</taxon>
        <taxon>Rhabditomorpha</taxon>
        <taxon>Strongyloidea</taxon>
        <taxon>Trichostrongylidae</taxon>
        <taxon>Haemonchus</taxon>
    </lineage>
</organism>